<keyword evidence="9 10" id="KW-0915">Sodium</keyword>
<evidence type="ECO:0000313" key="12">
    <source>
        <dbReference type="Proteomes" id="UP000317318"/>
    </source>
</evidence>
<evidence type="ECO:0000313" key="11">
    <source>
        <dbReference type="EMBL" id="QDT36425.1"/>
    </source>
</evidence>
<dbReference type="SUPFAM" id="SSF56235">
    <property type="entry name" value="N-terminal nucleophile aminohydrolases (Ntn hydrolases)"/>
    <property type="match status" value="1"/>
</dbReference>
<dbReference type="EC" id="3.4.25.2" evidence="10"/>
<protein>
    <recommendedName>
        <fullName evidence="10">ATP-dependent protease subunit HslV</fullName>
        <ecNumber evidence="10">3.4.25.2</ecNumber>
    </recommendedName>
</protein>
<feature type="active site" evidence="10">
    <location>
        <position position="17"/>
    </location>
</feature>
<dbReference type="GO" id="GO:0051603">
    <property type="term" value="P:proteolysis involved in protein catabolic process"/>
    <property type="evidence" value="ECO:0007669"/>
    <property type="project" value="InterPro"/>
</dbReference>
<dbReference type="Gene3D" id="3.60.20.10">
    <property type="entry name" value="Glutamine Phosphoribosylpyrophosphate, subunit 1, domain 1"/>
    <property type="match status" value="1"/>
</dbReference>
<keyword evidence="7 10" id="KW-0479">Metal-binding</keyword>
<feature type="binding site" evidence="10">
    <location>
        <position position="175"/>
    </location>
    <ligand>
        <name>Na(+)</name>
        <dbReference type="ChEBI" id="CHEBI:29101"/>
    </ligand>
</feature>
<evidence type="ECO:0000256" key="9">
    <source>
        <dbReference type="ARBA" id="ARBA00023053"/>
    </source>
</evidence>
<evidence type="ECO:0000256" key="3">
    <source>
        <dbReference type="ARBA" id="ARBA00022490"/>
    </source>
</evidence>
<comment type="function">
    <text evidence="10">Protease subunit of a proteasome-like degradation complex believed to be a general protein degrading machinery.</text>
</comment>
<dbReference type="GO" id="GO:0005839">
    <property type="term" value="C:proteasome core complex"/>
    <property type="evidence" value="ECO:0007669"/>
    <property type="project" value="InterPro"/>
</dbReference>
<evidence type="ECO:0000256" key="2">
    <source>
        <dbReference type="ARBA" id="ARBA00006053"/>
    </source>
</evidence>
<comment type="subunit">
    <text evidence="10">A double ring-shaped homohexamer of HslV is capped on each side by a ring-shaped HslU homohexamer. The assembly of the HslU/HslV complex is dependent on binding of ATP.</text>
</comment>
<dbReference type="InterPro" id="IPR001353">
    <property type="entry name" value="Proteasome_sua/b"/>
</dbReference>
<dbReference type="Pfam" id="PF00227">
    <property type="entry name" value="Proteasome"/>
    <property type="match status" value="1"/>
</dbReference>
<sequence length="195" mass="20818">MKSSDCSRRERAGWHSTTILTVRRGDHVALGGDGQVTFNNTVLKSDTRKIRPMLDGKVLVGFAGSTADAFALLERFESKAKDFPGNIVRAATELARDWRTDRALRKLEAMMVVVNPEVTLLLSGTGDVVQPTDGIIGIGSGGSYATAAARALMRNTELSPAEVVRQSLGIAAEIDVYTNENILVEELGASADAAV</sequence>
<keyword evidence="6 10" id="KW-0888">Threonine protease</keyword>
<dbReference type="InterPro" id="IPR029055">
    <property type="entry name" value="Ntn_hydrolases_N"/>
</dbReference>
<evidence type="ECO:0000256" key="7">
    <source>
        <dbReference type="ARBA" id="ARBA00022723"/>
    </source>
</evidence>
<dbReference type="HAMAP" id="MF_00248">
    <property type="entry name" value="HslV"/>
    <property type="match status" value="1"/>
</dbReference>
<dbReference type="PANTHER" id="PTHR32194:SF0">
    <property type="entry name" value="ATP-DEPENDENT PROTEASE SUBUNIT HSLV"/>
    <property type="match status" value="1"/>
</dbReference>
<dbReference type="GO" id="GO:0009376">
    <property type="term" value="C:HslUV protease complex"/>
    <property type="evidence" value="ECO:0007669"/>
    <property type="project" value="UniProtKB-UniRule"/>
</dbReference>
<dbReference type="NCBIfam" id="NF003964">
    <property type="entry name" value="PRK05456.1"/>
    <property type="match status" value="1"/>
</dbReference>
<evidence type="ECO:0000256" key="1">
    <source>
        <dbReference type="ARBA" id="ARBA00004496"/>
    </source>
</evidence>
<dbReference type="PROSITE" id="PS51476">
    <property type="entry name" value="PROTEASOME_BETA_2"/>
    <property type="match status" value="1"/>
</dbReference>
<dbReference type="CDD" id="cd01913">
    <property type="entry name" value="protease_HslV"/>
    <property type="match status" value="1"/>
</dbReference>
<dbReference type="RefSeq" id="WP_145362629.1">
    <property type="nucleotide sequence ID" value="NZ_CP036268.1"/>
</dbReference>
<keyword evidence="12" id="KW-1185">Reference proteome</keyword>
<organism evidence="11 12">
    <name type="scientific">Stratiformator vulcanicus</name>
    <dbReference type="NCBI Taxonomy" id="2527980"/>
    <lineage>
        <taxon>Bacteria</taxon>
        <taxon>Pseudomonadati</taxon>
        <taxon>Planctomycetota</taxon>
        <taxon>Planctomycetia</taxon>
        <taxon>Planctomycetales</taxon>
        <taxon>Planctomycetaceae</taxon>
        <taxon>Stratiformator</taxon>
    </lineage>
</organism>
<evidence type="ECO:0000256" key="8">
    <source>
        <dbReference type="ARBA" id="ARBA00022801"/>
    </source>
</evidence>
<evidence type="ECO:0000256" key="5">
    <source>
        <dbReference type="ARBA" id="ARBA00022670"/>
    </source>
</evidence>
<evidence type="ECO:0000256" key="6">
    <source>
        <dbReference type="ARBA" id="ARBA00022698"/>
    </source>
</evidence>
<dbReference type="PANTHER" id="PTHR32194">
    <property type="entry name" value="METALLOPROTEASE TLDD"/>
    <property type="match status" value="1"/>
</dbReference>
<dbReference type="AlphaFoldDB" id="A0A517QXP5"/>
<dbReference type="KEGG" id="svp:Pan189_07810"/>
<comment type="activity regulation">
    <text evidence="10">Allosterically activated by HslU binding.</text>
</comment>
<proteinExistence type="inferred from homology"/>
<keyword evidence="3 10" id="KW-0963">Cytoplasm</keyword>
<feature type="binding site" evidence="10">
    <location>
        <position position="172"/>
    </location>
    <ligand>
        <name>Na(+)</name>
        <dbReference type="ChEBI" id="CHEBI:29101"/>
    </ligand>
</feature>
<evidence type="ECO:0000256" key="10">
    <source>
        <dbReference type="HAMAP-Rule" id="MF_00248"/>
    </source>
</evidence>
<comment type="catalytic activity">
    <reaction evidence="10">
        <text>ATP-dependent cleavage of peptide bonds with broad specificity.</text>
        <dbReference type="EC" id="3.4.25.2"/>
    </reaction>
</comment>
<evidence type="ECO:0000256" key="4">
    <source>
        <dbReference type="ARBA" id="ARBA00022533"/>
    </source>
</evidence>
<reference evidence="11 12" key="1">
    <citation type="submission" date="2019-02" db="EMBL/GenBank/DDBJ databases">
        <title>Deep-cultivation of Planctomycetes and their phenomic and genomic characterization uncovers novel biology.</title>
        <authorList>
            <person name="Wiegand S."/>
            <person name="Jogler M."/>
            <person name="Boedeker C."/>
            <person name="Pinto D."/>
            <person name="Vollmers J."/>
            <person name="Rivas-Marin E."/>
            <person name="Kohn T."/>
            <person name="Peeters S.H."/>
            <person name="Heuer A."/>
            <person name="Rast P."/>
            <person name="Oberbeckmann S."/>
            <person name="Bunk B."/>
            <person name="Jeske O."/>
            <person name="Meyerdierks A."/>
            <person name="Storesund J.E."/>
            <person name="Kallscheuer N."/>
            <person name="Luecker S."/>
            <person name="Lage O.M."/>
            <person name="Pohl T."/>
            <person name="Merkel B.J."/>
            <person name="Hornburger P."/>
            <person name="Mueller R.-W."/>
            <person name="Bruemmer F."/>
            <person name="Labrenz M."/>
            <person name="Spormann A.M."/>
            <person name="Op den Camp H."/>
            <person name="Overmann J."/>
            <person name="Amann R."/>
            <person name="Jetten M.S.M."/>
            <person name="Mascher T."/>
            <person name="Medema M.H."/>
            <person name="Devos D.P."/>
            <person name="Kaster A.-K."/>
            <person name="Ovreas L."/>
            <person name="Rohde M."/>
            <person name="Galperin M.Y."/>
            <person name="Jogler C."/>
        </authorList>
    </citation>
    <scope>NUCLEOTIDE SEQUENCE [LARGE SCALE GENOMIC DNA]</scope>
    <source>
        <strain evidence="11 12">Pan189</strain>
    </source>
</reference>
<dbReference type="OrthoDB" id="9804884at2"/>
<accession>A0A517QXP5</accession>
<dbReference type="InterPro" id="IPR022281">
    <property type="entry name" value="ATP-dep_Prtase_HsIV_su"/>
</dbReference>
<comment type="subcellular location">
    <subcellularLocation>
        <location evidence="1 10">Cytoplasm</location>
    </subcellularLocation>
</comment>
<gene>
    <name evidence="10 11" type="primary">hslV</name>
    <name evidence="11" type="ORF">Pan189_07810</name>
</gene>
<dbReference type="GO" id="GO:0046872">
    <property type="term" value="F:metal ion binding"/>
    <property type="evidence" value="ECO:0007669"/>
    <property type="project" value="UniProtKB-KW"/>
</dbReference>
<dbReference type="NCBIfam" id="TIGR03692">
    <property type="entry name" value="ATP_dep_HslV"/>
    <property type="match status" value="1"/>
</dbReference>
<dbReference type="Proteomes" id="UP000317318">
    <property type="component" value="Chromosome"/>
</dbReference>
<keyword evidence="5 10" id="KW-0645">Protease</keyword>
<dbReference type="EMBL" id="CP036268">
    <property type="protein sequence ID" value="QDT36425.1"/>
    <property type="molecule type" value="Genomic_DNA"/>
</dbReference>
<comment type="similarity">
    <text evidence="2 10">Belongs to the peptidase T1B family. HslV subfamily.</text>
</comment>
<keyword evidence="8 10" id="KW-0378">Hydrolase</keyword>
<feature type="binding site" evidence="10">
    <location>
        <position position="178"/>
    </location>
    <ligand>
        <name>Na(+)</name>
        <dbReference type="ChEBI" id="CHEBI:29101"/>
    </ligand>
</feature>
<dbReference type="GO" id="GO:0004298">
    <property type="term" value="F:threonine-type endopeptidase activity"/>
    <property type="evidence" value="ECO:0007669"/>
    <property type="project" value="UniProtKB-KW"/>
</dbReference>
<dbReference type="InterPro" id="IPR023333">
    <property type="entry name" value="Proteasome_suB-type"/>
</dbReference>
<name>A0A517QXP5_9PLAN</name>
<dbReference type="PIRSF" id="PIRSF039093">
    <property type="entry name" value="HslV"/>
    <property type="match status" value="1"/>
</dbReference>
<keyword evidence="4 10" id="KW-0021">Allosteric enzyme</keyword>